<proteinExistence type="predicted"/>
<protein>
    <submittedName>
        <fullName evidence="1">Uncharacterized protein</fullName>
    </submittedName>
</protein>
<dbReference type="EMBL" id="BDDD01000285">
    <property type="protein sequence ID" value="GAV62959.1"/>
    <property type="molecule type" value="Genomic_DNA"/>
</dbReference>
<name>A0A1Q3B4U9_CEPFO</name>
<keyword evidence="2" id="KW-1185">Reference proteome</keyword>
<dbReference type="InParanoid" id="A0A1Q3B4U9"/>
<dbReference type="Proteomes" id="UP000187406">
    <property type="component" value="Unassembled WGS sequence"/>
</dbReference>
<reference evidence="2" key="1">
    <citation type="submission" date="2016-04" db="EMBL/GenBank/DDBJ databases">
        <title>Cephalotus genome sequencing.</title>
        <authorList>
            <person name="Fukushima K."/>
            <person name="Hasebe M."/>
            <person name="Fang X."/>
        </authorList>
    </citation>
    <scope>NUCLEOTIDE SEQUENCE [LARGE SCALE GENOMIC DNA]</scope>
    <source>
        <strain evidence="2">cv. St1</strain>
    </source>
</reference>
<sequence length="171" mass="18956">MHSFTTYRVHFGGNSTHGYQESHYMVKPEIDANGESPLRFGMRCSVSIRIVLVLVSKVQAVLVSVVVIVNCCGHGCSCDVFSEAFVHKAECWSCVANRSWSGVLSLLLAVDSHLFPVGCCCCWQFVPLISNCREPSLEVRMQPCGCGMMELSQVASWVGCVFIVQFQWHCP</sequence>
<comment type="caution">
    <text evidence="1">The sequence shown here is derived from an EMBL/GenBank/DDBJ whole genome shotgun (WGS) entry which is preliminary data.</text>
</comment>
<dbReference type="AlphaFoldDB" id="A0A1Q3B4U9"/>
<gene>
    <name evidence="1" type="ORF">CFOL_v3_06481</name>
</gene>
<organism evidence="1 2">
    <name type="scientific">Cephalotus follicularis</name>
    <name type="common">Albany pitcher plant</name>
    <dbReference type="NCBI Taxonomy" id="3775"/>
    <lineage>
        <taxon>Eukaryota</taxon>
        <taxon>Viridiplantae</taxon>
        <taxon>Streptophyta</taxon>
        <taxon>Embryophyta</taxon>
        <taxon>Tracheophyta</taxon>
        <taxon>Spermatophyta</taxon>
        <taxon>Magnoliopsida</taxon>
        <taxon>eudicotyledons</taxon>
        <taxon>Gunneridae</taxon>
        <taxon>Pentapetalae</taxon>
        <taxon>rosids</taxon>
        <taxon>fabids</taxon>
        <taxon>Oxalidales</taxon>
        <taxon>Cephalotaceae</taxon>
        <taxon>Cephalotus</taxon>
    </lineage>
</organism>
<evidence type="ECO:0000313" key="2">
    <source>
        <dbReference type="Proteomes" id="UP000187406"/>
    </source>
</evidence>
<evidence type="ECO:0000313" key="1">
    <source>
        <dbReference type="EMBL" id="GAV62959.1"/>
    </source>
</evidence>
<accession>A0A1Q3B4U9</accession>